<reference evidence="10 11" key="1">
    <citation type="submission" date="2019-03" db="EMBL/GenBank/DDBJ databases">
        <title>Genomic Encyclopedia of Type Strains, Phase IV (KMG-IV): sequencing the most valuable type-strain genomes for metagenomic binning, comparative biology and taxonomic classification.</title>
        <authorList>
            <person name="Goeker M."/>
        </authorList>
    </citation>
    <scope>NUCLEOTIDE SEQUENCE [LARGE SCALE GENOMIC DNA]</scope>
    <source>
        <strain evidence="10 11">DSM 15969</strain>
    </source>
</reference>
<accession>A0A4R1Q0A0</accession>
<evidence type="ECO:0000256" key="5">
    <source>
        <dbReference type="ARBA" id="ARBA00030755"/>
    </source>
</evidence>
<dbReference type="OrthoDB" id="9764892at2"/>
<feature type="domain" description="Thiolase C-terminal" evidence="9">
    <location>
        <begin position="270"/>
        <end position="390"/>
    </location>
</feature>
<dbReference type="NCBIfam" id="TIGR01930">
    <property type="entry name" value="AcCoA-C-Actrans"/>
    <property type="match status" value="1"/>
</dbReference>
<dbReference type="CDD" id="cd00751">
    <property type="entry name" value="thiolase"/>
    <property type="match status" value="1"/>
</dbReference>
<comment type="similarity">
    <text evidence="1 7">Belongs to the thiolase-like superfamily. Thiolase family.</text>
</comment>
<evidence type="ECO:0000256" key="6">
    <source>
        <dbReference type="PIRSR" id="PIRSR000429-1"/>
    </source>
</evidence>
<feature type="domain" description="Thiolase N-terminal" evidence="8">
    <location>
        <begin position="4"/>
        <end position="261"/>
    </location>
</feature>
<dbReference type="EC" id="2.3.1.9" evidence="2"/>
<proteinExistence type="inferred from homology"/>
<gene>
    <name evidence="10" type="ORF">EV210_103350</name>
</gene>
<feature type="active site" description="Proton acceptor" evidence="6">
    <location>
        <position position="378"/>
    </location>
</feature>
<name>A0A4R1Q0A0_9FIRM</name>
<dbReference type="AlphaFoldDB" id="A0A4R1Q0A0"/>
<keyword evidence="3 7" id="KW-0808">Transferase</keyword>
<comment type="caution">
    <text evidence="10">The sequence shown here is derived from an EMBL/GenBank/DDBJ whole genome shotgun (WGS) entry which is preliminary data.</text>
</comment>
<dbReference type="PROSITE" id="PS00099">
    <property type="entry name" value="THIOLASE_3"/>
    <property type="match status" value="1"/>
</dbReference>
<dbReference type="InterPro" id="IPR020610">
    <property type="entry name" value="Thiolase_AS"/>
</dbReference>
<evidence type="ECO:0000256" key="2">
    <source>
        <dbReference type="ARBA" id="ARBA00012705"/>
    </source>
</evidence>
<dbReference type="FunFam" id="3.40.47.10:FF:000010">
    <property type="entry name" value="Acetyl-CoA acetyltransferase (Thiolase)"/>
    <property type="match status" value="1"/>
</dbReference>
<evidence type="ECO:0000256" key="3">
    <source>
        <dbReference type="ARBA" id="ARBA00022679"/>
    </source>
</evidence>
<feature type="active site" description="Proton acceptor" evidence="6">
    <location>
        <position position="348"/>
    </location>
</feature>
<evidence type="ECO:0000259" key="8">
    <source>
        <dbReference type="Pfam" id="PF00108"/>
    </source>
</evidence>
<keyword evidence="4 7" id="KW-0012">Acyltransferase</keyword>
<evidence type="ECO:0000256" key="4">
    <source>
        <dbReference type="ARBA" id="ARBA00023315"/>
    </source>
</evidence>
<dbReference type="Pfam" id="PF02803">
    <property type="entry name" value="Thiolase_C"/>
    <property type="match status" value="1"/>
</dbReference>
<organism evidence="10 11">
    <name type="scientific">Anaerospora hongkongensis</name>
    <dbReference type="NCBI Taxonomy" id="244830"/>
    <lineage>
        <taxon>Bacteria</taxon>
        <taxon>Bacillati</taxon>
        <taxon>Bacillota</taxon>
        <taxon>Negativicutes</taxon>
        <taxon>Selenomonadales</taxon>
        <taxon>Sporomusaceae</taxon>
        <taxon>Anaerospora</taxon>
    </lineage>
</organism>
<dbReference type="PANTHER" id="PTHR18919">
    <property type="entry name" value="ACETYL-COA C-ACYLTRANSFERASE"/>
    <property type="match status" value="1"/>
</dbReference>
<dbReference type="SUPFAM" id="SSF53901">
    <property type="entry name" value="Thiolase-like"/>
    <property type="match status" value="2"/>
</dbReference>
<feature type="active site" description="Acyl-thioester intermediate" evidence="6">
    <location>
        <position position="88"/>
    </location>
</feature>
<dbReference type="PIRSF" id="PIRSF000429">
    <property type="entry name" value="Ac-CoA_Ac_transf"/>
    <property type="match status" value="1"/>
</dbReference>
<keyword evidence="11" id="KW-1185">Reference proteome</keyword>
<dbReference type="PANTHER" id="PTHR18919:SF107">
    <property type="entry name" value="ACETYL-COA ACETYLTRANSFERASE, CYTOSOLIC"/>
    <property type="match status" value="1"/>
</dbReference>
<dbReference type="InterPro" id="IPR020617">
    <property type="entry name" value="Thiolase_C"/>
</dbReference>
<protein>
    <recommendedName>
        <fullName evidence="2">acetyl-CoA C-acetyltransferase</fullName>
        <ecNumber evidence="2">2.3.1.9</ecNumber>
    </recommendedName>
    <alternativeName>
        <fullName evidence="5">Acetoacetyl-CoA thiolase</fullName>
    </alternativeName>
</protein>
<dbReference type="InterPro" id="IPR016039">
    <property type="entry name" value="Thiolase-like"/>
</dbReference>
<evidence type="ECO:0000256" key="7">
    <source>
        <dbReference type="RuleBase" id="RU003557"/>
    </source>
</evidence>
<evidence type="ECO:0000313" key="10">
    <source>
        <dbReference type="EMBL" id="TCL38866.1"/>
    </source>
</evidence>
<dbReference type="Gene3D" id="3.40.47.10">
    <property type="match status" value="2"/>
</dbReference>
<dbReference type="InterPro" id="IPR020616">
    <property type="entry name" value="Thiolase_N"/>
</dbReference>
<evidence type="ECO:0000313" key="11">
    <source>
        <dbReference type="Proteomes" id="UP000295063"/>
    </source>
</evidence>
<sequence>MRDVVIVGAQRTPIGDFLGSFKDISAIELGVIAANGAMAQAGITSDLVTEVACGMVYKAGNKGNPGRQLQLRCGMPIEGYAYTVDQQCGSGMKAFELAFQSILLGKIDVALAVGMESMSQAPYILKSAREGYRMGHSEIHDSLLYDGLVCAIQGYHMGVTAENLVEKYGISRAEQDELAVISHQRSIKAIMDEKFKEEIVPVSVRTKKGPVIVDTDEHPRADVSLEKLTAMKPAFRKDGTVTAGNASSVNDGAAAMVLMTMDKARELGVKPLARVKATANVGVSPEVMGIGPVYSVPKVLEYAGLKASDIGYYEINEAFAAQFLAVNRELKLDMSKVNTNGSGIGLGHPVGCSGARIIVSLIYELKRRKEQYGLATLCVGGGPAIAAIIENI</sequence>
<dbReference type="Pfam" id="PF00108">
    <property type="entry name" value="Thiolase_N"/>
    <property type="match status" value="1"/>
</dbReference>
<dbReference type="GO" id="GO:0003985">
    <property type="term" value="F:acetyl-CoA C-acetyltransferase activity"/>
    <property type="evidence" value="ECO:0007669"/>
    <property type="project" value="UniProtKB-EC"/>
</dbReference>
<evidence type="ECO:0000256" key="1">
    <source>
        <dbReference type="ARBA" id="ARBA00010982"/>
    </source>
</evidence>
<dbReference type="RefSeq" id="WP_132077283.1">
    <property type="nucleotide sequence ID" value="NZ_SLUI01000003.1"/>
</dbReference>
<evidence type="ECO:0000259" key="9">
    <source>
        <dbReference type="Pfam" id="PF02803"/>
    </source>
</evidence>
<dbReference type="EMBL" id="SLUI01000003">
    <property type="protein sequence ID" value="TCL38866.1"/>
    <property type="molecule type" value="Genomic_DNA"/>
</dbReference>
<dbReference type="InterPro" id="IPR002155">
    <property type="entry name" value="Thiolase"/>
</dbReference>
<dbReference type="Proteomes" id="UP000295063">
    <property type="component" value="Unassembled WGS sequence"/>
</dbReference>